<name>A0A8X8B3P7_BRACI</name>
<dbReference type="AlphaFoldDB" id="A0A8X8B3P7"/>
<accession>A0A8X8B3P7</accession>
<keyword evidence="2" id="KW-1185">Reference proteome</keyword>
<evidence type="ECO:0000313" key="2">
    <source>
        <dbReference type="Proteomes" id="UP000886595"/>
    </source>
</evidence>
<sequence>MGRLLPKLASGWTTAASGLDETACEVQKKWAGAEDAPLEEVEDATMRIMISIYGMILLDKIANEAMIRMRMEGRWWCSSERNIWRLCVVRWRKREWAN</sequence>
<dbReference type="EMBL" id="JAAMPC010000003">
    <property type="protein sequence ID" value="KAG2321505.1"/>
    <property type="molecule type" value="Genomic_DNA"/>
</dbReference>
<protein>
    <submittedName>
        <fullName evidence="1">Uncharacterized protein</fullName>
    </submittedName>
</protein>
<evidence type="ECO:0000313" key="1">
    <source>
        <dbReference type="EMBL" id="KAG2321505.1"/>
    </source>
</evidence>
<reference evidence="1 2" key="1">
    <citation type="submission" date="2020-02" db="EMBL/GenBank/DDBJ databases">
        <authorList>
            <person name="Ma Q."/>
            <person name="Huang Y."/>
            <person name="Song X."/>
            <person name="Pei D."/>
        </authorList>
    </citation>
    <scope>NUCLEOTIDE SEQUENCE [LARGE SCALE GENOMIC DNA]</scope>
    <source>
        <strain evidence="1">Sxm20200214</strain>
        <tissue evidence="1">Leaf</tissue>
    </source>
</reference>
<gene>
    <name evidence="1" type="ORF">Bca52824_014718</name>
</gene>
<organism evidence="1 2">
    <name type="scientific">Brassica carinata</name>
    <name type="common">Ethiopian mustard</name>
    <name type="synonym">Abyssinian cabbage</name>
    <dbReference type="NCBI Taxonomy" id="52824"/>
    <lineage>
        <taxon>Eukaryota</taxon>
        <taxon>Viridiplantae</taxon>
        <taxon>Streptophyta</taxon>
        <taxon>Embryophyta</taxon>
        <taxon>Tracheophyta</taxon>
        <taxon>Spermatophyta</taxon>
        <taxon>Magnoliopsida</taxon>
        <taxon>eudicotyledons</taxon>
        <taxon>Gunneridae</taxon>
        <taxon>Pentapetalae</taxon>
        <taxon>rosids</taxon>
        <taxon>malvids</taxon>
        <taxon>Brassicales</taxon>
        <taxon>Brassicaceae</taxon>
        <taxon>Brassiceae</taxon>
        <taxon>Brassica</taxon>
    </lineage>
</organism>
<dbReference type="Proteomes" id="UP000886595">
    <property type="component" value="Unassembled WGS sequence"/>
</dbReference>
<comment type="caution">
    <text evidence="1">The sequence shown here is derived from an EMBL/GenBank/DDBJ whole genome shotgun (WGS) entry which is preliminary data.</text>
</comment>
<proteinExistence type="predicted"/>